<sequence length="206" mass="22958">MYPDFEECHHREKLDEAIDHYRASLSLRPAGHPDRSSSLNNLALTLCTRFNQFGDRDDLDDAIELNRAALALHPPGHPDRSMSLNNLANTLSTRFKLFGDRADLDEAAKLNRELYVVSYTPTFSGWFESVIGTIWAVDEIAHHIISAFYGMLFDYTKAAASLNLGCFGLASTSAFVHIAGTEASTPRNPRPNAPLNADVYRCLDRV</sequence>
<organism evidence="1 2">
    <name type="scientific">Leucogyrophana mollusca</name>
    <dbReference type="NCBI Taxonomy" id="85980"/>
    <lineage>
        <taxon>Eukaryota</taxon>
        <taxon>Fungi</taxon>
        <taxon>Dikarya</taxon>
        <taxon>Basidiomycota</taxon>
        <taxon>Agaricomycotina</taxon>
        <taxon>Agaricomycetes</taxon>
        <taxon>Agaricomycetidae</taxon>
        <taxon>Boletales</taxon>
        <taxon>Boletales incertae sedis</taxon>
        <taxon>Leucogyrophana</taxon>
    </lineage>
</organism>
<gene>
    <name evidence="1" type="ORF">BV22DRAFT_1134750</name>
</gene>
<dbReference type="Proteomes" id="UP000790709">
    <property type="component" value="Unassembled WGS sequence"/>
</dbReference>
<comment type="caution">
    <text evidence="1">The sequence shown here is derived from an EMBL/GenBank/DDBJ whole genome shotgun (WGS) entry which is preliminary data.</text>
</comment>
<proteinExistence type="predicted"/>
<reference evidence="1" key="1">
    <citation type="journal article" date="2021" name="New Phytol.">
        <title>Evolutionary innovations through gain and loss of genes in the ectomycorrhizal Boletales.</title>
        <authorList>
            <person name="Wu G."/>
            <person name="Miyauchi S."/>
            <person name="Morin E."/>
            <person name="Kuo A."/>
            <person name="Drula E."/>
            <person name="Varga T."/>
            <person name="Kohler A."/>
            <person name="Feng B."/>
            <person name="Cao Y."/>
            <person name="Lipzen A."/>
            <person name="Daum C."/>
            <person name="Hundley H."/>
            <person name="Pangilinan J."/>
            <person name="Johnson J."/>
            <person name="Barry K."/>
            <person name="LaButti K."/>
            <person name="Ng V."/>
            <person name="Ahrendt S."/>
            <person name="Min B."/>
            <person name="Choi I.G."/>
            <person name="Park H."/>
            <person name="Plett J.M."/>
            <person name="Magnuson J."/>
            <person name="Spatafora J.W."/>
            <person name="Nagy L.G."/>
            <person name="Henrissat B."/>
            <person name="Grigoriev I.V."/>
            <person name="Yang Z.L."/>
            <person name="Xu J."/>
            <person name="Martin F.M."/>
        </authorList>
    </citation>
    <scope>NUCLEOTIDE SEQUENCE</scope>
    <source>
        <strain evidence="1">KUC20120723A-06</strain>
    </source>
</reference>
<name>A0ACB8AXX8_9AGAM</name>
<evidence type="ECO:0000313" key="1">
    <source>
        <dbReference type="EMBL" id="KAH7918232.1"/>
    </source>
</evidence>
<dbReference type="EMBL" id="MU266825">
    <property type="protein sequence ID" value="KAH7918232.1"/>
    <property type="molecule type" value="Genomic_DNA"/>
</dbReference>
<evidence type="ECO:0000313" key="2">
    <source>
        <dbReference type="Proteomes" id="UP000790709"/>
    </source>
</evidence>
<accession>A0ACB8AXX8</accession>
<protein>
    <submittedName>
        <fullName evidence="1">Uncharacterized protein</fullName>
    </submittedName>
</protein>
<keyword evidence="2" id="KW-1185">Reference proteome</keyword>